<comment type="caution">
    <text evidence="1">The sequence shown here is derived from an EMBL/GenBank/DDBJ whole genome shotgun (WGS) entry which is preliminary data.</text>
</comment>
<keyword evidence="2" id="KW-1185">Reference proteome</keyword>
<dbReference type="EMBL" id="JAEFBJ010000007">
    <property type="protein sequence ID" value="KAG7589578.1"/>
    <property type="molecule type" value="Genomic_DNA"/>
</dbReference>
<name>A0A8T2BPU5_ARASU</name>
<accession>A0A8T2BPU5</accession>
<dbReference type="InterPro" id="IPR038975">
    <property type="entry name" value="THNL"/>
</dbReference>
<protein>
    <recommendedName>
        <fullName evidence="3">Thionin-like protein</fullName>
    </recommendedName>
</protein>
<dbReference type="Proteomes" id="UP000694251">
    <property type="component" value="Chromosome 7"/>
</dbReference>
<gene>
    <name evidence="1" type="ORF">ISN44_As07g018390</name>
</gene>
<dbReference type="AlphaFoldDB" id="A0A8T2BPU5"/>
<reference evidence="1 2" key="1">
    <citation type="submission" date="2020-12" db="EMBL/GenBank/DDBJ databases">
        <title>Concerted genomic and epigenomic changes stabilize Arabidopsis allopolyploids.</title>
        <authorList>
            <person name="Chen Z."/>
        </authorList>
    </citation>
    <scope>NUCLEOTIDE SEQUENCE [LARGE SCALE GENOMIC DNA]</scope>
    <source>
        <strain evidence="1">As9502</strain>
        <tissue evidence="1">Leaf</tissue>
    </source>
</reference>
<dbReference type="PANTHER" id="PTHR36312:SF10">
    <property type="entry name" value="KNOTTIN SCORPION TOXIN-LIKE DOMAIN-CONTAINING PROTEIN"/>
    <property type="match status" value="1"/>
</dbReference>
<evidence type="ECO:0008006" key="3">
    <source>
        <dbReference type="Google" id="ProtNLM"/>
    </source>
</evidence>
<organism evidence="1 2">
    <name type="scientific">Arabidopsis suecica</name>
    <name type="common">Swedish thale-cress</name>
    <name type="synonym">Cardaminopsis suecica</name>
    <dbReference type="NCBI Taxonomy" id="45249"/>
    <lineage>
        <taxon>Eukaryota</taxon>
        <taxon>Viridiplantae</taxon>
        <taxon>Streptophyta</taxon>
        <taxon>Embryophyta</taxon>
        <taxon>Tracheophyta</taxon>
        <taxon>Spermatophyta</taxon>
        <taxon>Magnoliopsida</taxon>
        <taxon>eudicotyledons</taxon>
        <taxon>Gunneridae</taxon>
        <taxon>Pentapetalae</taxon>
        <taxon>rosids</taxon>
        <taxon>malvids</taxon>
        <taxon>Brassicales</taxon>
        <taxon>Brassicaceae</taxon>
        <taxon>Camelineae</taxon>
        <taxon>Arabidopsis</taxon>
    </lineage>
</organism>
<evidence type="ECO:0000313" key="1">
    <source>
        <dbReference type="EMBL" id="KAG7589578.1"/>
    </source>
</evidence>
<dbReference type="OrthoDB" id="1109300at2759"/>
<evidence type="ECO:0000313" key="2">
    <source>
        <dbReference type="Proteomes" id="UP000694251"/>
    </source>
</evidence>
<sequence>MDKIFVSSKKMENKRLATFVVMMLMIGNLIVESDGLDTSSSQNTVDYLSCLELCITTSSLRDKLPVKCTEQCWKPPPEMKCKMGCVTHRCVSIENHNTKLDAKKTMMCVNSCLDMCDIKN</sequence>
<dbReference type="PANTHER" id="PTHR36312">
    <property type="entry name" value="THIONIN-LIKE PROTEIN 1"/>
    <property type="match status" value="1"/>
</dbReference>
<proteinExistence type="predicted"/>